<accession>A0A5B9E3I3</accession>
<dbReference type="Proteomes" id="UP000321820">
    <property type="component" value="Chromosome"/>
</dbReference>
<dbReference type="RefSeq" id="WP_147645953.1">
    <property type="nucleotide sequence ID" value="NZ_CP042806.1"/>
</dbReference>
<organism evidence="1 2">
    <name type="scientific">Terriglobus albidus</name>
    <dbReference type="NCBI Taxonomy" id="1592106"/>
    <lineage>
        <taxon>Bacteria</taxon>
        <taxon>Pseudomonadati</taxon>
        <taxon>Acidobacteriota</taxon>
        <taxon>Terriglobia</taxon>
        <taxon>Terriglobales</taxon>
        <taxon>Acidobacteriaceae</taxon>
        <taxon>Terriglobus</taxon>
    </lineage>
</organism>
<evidence type="ECO:0000313" key="2">
    <source>
        <dbReference type="Proteomes" id="UP000321820"/>
    </source>
</evidence>
<proteinExistence type="predicted"/>
<dbReference type="EMBL" id="CP042806">
    <property type="protein sequence ID" value="QEE26812.1"/>
    <property type="molecule type" value="Genomic_DNA"/>
</dbReference>
<dbReference type="InterPro" id="IPR041881">
    <property type="entry name" value="PqqD_sf"/>
</dbReference>
<evidence type="ECO:0000313" key="1">
    <source>
        <dbReference type="EMBL" id="QEE26812.1"/>
    </source>
</evidence>
<protein>
    <submittedName>
        <fullName evidence="1">PqqD family protein</fullName>
    </submittedName>
</protein>
<dbReference type="AlphaFoldDB" id="A0A5B9E3I3"/>
<dbReference type="InterPro" id="IPR008792">
    <property type="entry name" value="PQQD"/>
</dbReference>
<dbReference type="Pfam" id="PF05402">
    <property type="entry name" value="PqqD"/>
    <property type="match status" value="1"/>
</dbReference>
<name>A0A5B9E3I3_9BACT</name>
<gene>
    <name evidence="1" type="ORF">FTW19_01605</name>
</gene>
<sequence>MDNDKNTYHLSEQVLAVETNGEYVLMDYGSGKFFGIRGAAQILVQPLQTGMTFDAMVDLVQRHYRVDAVLAETDVRKILSRLLDAGLVLDRGAPQ</sequence>
<dbReference type="KEGG" id="talb:FTW19_01605"/>
<keyword evidence="2" id="KW-1185">Reference proteome</keyword>
<reference evidence="1 2" key="1">
    <citation type="submission" date="2019-08" db="EMBL/GenBank/DDBJ databases">
        <title>Complete genome sequence of Terriglobus albidus strain ORNL.</title>
        <authorList>
            <person name="Podar M."/>
        </authorList>
    </citation>
    <scope>NUCLEOTIDE SEQUENCE [LARGE SCALE GENOMIC DNA]</scope>
    <source>
        <strain evidence="1 2">ORNL</strain>
    </source>
</reference>
<dbReference type="Gene3D" id="1.10.10.1150">
    <property type="entry name" value="Coenzyme PQQ synthesis protein D (PqqD)"/>
    <property type="match status" value="1"/>
</dbReference>